<proteinExistence type="inferred from homology"/>
<dbReference type="InterPro" id="IPR020814">
    <property type="entry name" value="Ribosomal_S6_plastid/chlpt"/>
</dbReference>
<dbReference type="EMBL" id="JAUSTN010000007">
    <property type="protein sequence ID" value="MDQ0275438.1"/>
    <property type="molecule type" value="Genomic_DNA"/>
</dbReference>
<evidence type="ECO:0000256" key="2">
    <source>
        <dbReference type="ARBA" id="ARBA00035104"/>
    </source>
</evidence>
<evidence type="ECO:0000256" key="4">
    <source>
        <dbReference type="HAMAP-Rule" id="MF_00360"/>
    </source>
</evidence>
<dbReference type="Proteomes" id="UP001236559">
    <property type="component" value="Unassembled WGS sequence"/>
</dbReference>
<dbReference type="Gene3D" id="3.30.70.60">
    <property type="match status" value="1"/>
</dbReference>
<sequence length="94" mass="11099">MNKYEVVVMFYPEVEEEARNSALERLKGIIEKEGTISNIDEWGMRKLAYEIEYKNEAYYVLITFEAKPAAVKEFDRVAKIMEPVMRSMIVRLDK</sequence>
<dbReference type="PANTHER" id="PTHR21011">
    <property type="entry name" value="MITOCHONDRIAL 28S RIBOSOMAL PROTEIN S6"/>
    <property type="match status" value="1"/>
</dbReference>
<dbReference type="GO" id="GO:0005840">
    <property type="term" value="C:ribosome"/>
    <property type="evidence" value="ECO:0007669"/>
    <property type="project" value="UniProtKB-KW"/>
</dbReference>
<keyword evidence="4 5" id="KW-0689">Ribosomal protein</keyword>
<dbReference type="Pfam" id="PF01250">
    <property type="entry name" value="Ribosomal_S6"/>
    <property type="match status" value="1"/>
</dbReference>
<evidence type="ECO:0000256" key="1">
    <source>
        <dbReference type="ARBA" id="ARBA00009512"/>
    </source>
</evidence>
<protein>
    <recommendedName>
        <fullName evidence="3 4">Small ribosomal subunit protein bS6</fullName>
    </recommendedName>
</protein>
<keyword evidence="4" id="KW-0694">RNA-binding</keyword>
<name>A0ABU0AW38_9FIRM</name>
<evidence type="ECO:0000313" key="5">
    <source>
        <dbReference type="EMBL" id="MDQ0275438.1"/>
    </source>
</evidence>
<dbReference type="SUPFAM" id="SSF54995">
    <property type="entry name" value="Ribosomal protein S6"/>
    <property type="match status" value="1"/>
</dbReference>
<dbReference type="HAMAP" id="MF_00360">
    <property type="entry name" value="Ribosomal_bS6"/>
    <property type="match status" value="1"/>
</dbReference>
<gene>
    <name evidence="4" type="primary">rpsF</name>
    <name evidence="5" type="ORF">J2S72_001465</name>
</gene>
<dbReference type="CDD" id="cd00473">
    <property type="entry name" value="bS6"/>
    <property type="match status" value="1"/>
</dbReference>
<keyword evidence="4" id="KW-0687">Ribonucleoprotein</keyword>
<accession>A0ABU0AW38</accession>
<dbReference type="InterPro" id="IPR035980">
    <property type="entry name" value="Ribosomal_bS6_sf"/>
</dbReference>
<reference evidence="5 6" key="1">
    <citation type="submission" date="2023-07" db="EMBL/GenBank/DDBJ databases">
        <title>Genomic Encyclopedia of Type Strains, Phase IV (KMG-IV): sequencing the most valuable type-strain genomes for metagenomic binning, comparative biology and taxonomic classification.</title>
        <authorList>
            <person name="Goeker M."/>
        </authorList>
    </citation>
    <scope>NUCLEOTIDE SEQUENCE [LARGE SCALE GENOMIC DNA]</scope>
    <source>
        <strain evidence="5 6">DSM 22616</strain>
    </source>
</reference>
<keyword evidence="4" id="KW-0699">rRNA-binding</keyword>
<evidence type="ECO:0000313" key="6">
    <source>
        <dbReference type="Proteomes" id="UP001236559"/>
    </source>
</evidence>
<organism evidence="5 6">
    <name type="scientific">Peptoniphilus koenoeneniae</name>
    <dbReference type="NCBI Taxonomy" id="507751"/>
    <lineage>
        <taxon>Bacteria</taxon>
        <taxon>Bacillati</taxon>
        <taxon>Bacillota</taxon>
        <taxon>Tissierellia</taxon>
        <taxon>Tissierellales</taxon>
        <taxon>Peptoniphilaceae</taxon>
        <taxon>Peptoniphilus</taxon>
    </lineage>
</organism>
<dbReference type="RefSeq" id="WP_023055916.1">
    <property type="nucleotide sequence ID" value="NZ_JAUSTN010000007.1"/>
</dbReference>
<dbReference type="InterPro" id="IPR014717">
    <property type="entry name" value="Transl_elong_EF1B/ribsomal_bS6"/>
</dbReference>
<evidence type="ECO:0000256" key="3">
    <source>
        <dbReference type="ARBA" id="ARBA00035294"/>
    </source>
</evidence>
<comment type="caution">
    <text evidence="5">The sequence shown here is derived from an EMBL/GenBank/DDBJ whole genome shotgun (WGS) entry which is preliminary data.</text>
</comment>
<comment type="similarity">
    <text evidence="1 4">Belongs to the bacterial ribosomal protein bS6 family.</text>
</comment>
<dbReference type="InterPro" id="IPR000529">
    <property type="entry name" value="Ribosomal_bS6"/>
</dbReference>
<comment type="function">
    <text evidence="2 4">Binds together with bS18 to 16S ribosomal RNA.</text>
</comment>
<keyword evidence="6" id="KW-1185">Reference proteome</keyword>
<dbReference type="PANTHER" id="PTHR21011:SF1">
    <property type="entry name" value="SMALL RIBOSOMAL SUBUNIT PROTEIN BS6M"/>
    <property type="match status" value="1"/>
</dbReference>
<dbReference type="NCBIfam" id="TIGR00166">
    <property type="entry name" value="S6"/>
    <property type="match status" value="1"/>
</dbReference>